<dbReference type="EMBL" id="GGEC01007513">
    <property type="protein sequence ID" value="MBW87996.1"/>
    <property type="molecule type" value="Transcribed_RNA"/>
</dbReference>
<organism evidence="1">
    <name type="scientific">Rhizophora mucronata</name>
    <name type="common">Asiatic mangrove</name>
    <dbReference type="NCBI Taxonomy" id="61149"/>
    <lineage>
        <taxon>Eukaryota</taxon>
        <taxon>Viridiplantae</taxon>
        <taxon>Streptophyta</taxon>
        <taxon>Embryophyta</taxon>
        <taxon>Tracheophyta</taxon>
        <taxon>Spermatophyta</taxon>
        <taxon>Magnoliopsida</taxon>
        <taxon>eudicotyledons</taxon>
        <taxon>Gunneridae</taxon>
        <taxon>Pentapetalae</taxon>
        <taxon>rosids</taxon>
        <taxon>fabids</taxon>
        <taxon>Malpighiales</taxon>
        <taxon>Rhizophoraceae</taxon>
        <taxon>Rhizophora</taxon>
    </lineage>
</organism>
<reference evidence="1" key="1">
    <citation type="submission" date="2018-02" db="EMBL/GenBank/DDBJ databases">
        <title>Rhizophora mucronata_Transcriptome.</title>
        <authorList>
            <person name="Meera S.P."/>
            <person name="Sreeshan A."/>
            <person name="Augustine A."/>
        </authorList>
    </citation>
    <scope>NUCLEOTIDE SEQUENCE</scope>
    <source>
        <tissue evidence="1">Leaf</tissue>
    </source>
</reference>
<accession>A0A2P2J3A5</accession>
<name>A0A2P2J3A5_RHIMU</name>
<proteinExistence type="predicted"/>
<evidence type="ECO:0000313" key="1">
    <source>
        <dbReference type="EMBL" id="MBW87996.1"/>
    </source>
</evidence>
<dbReference type="AlphaFoldDB" id="A0A2P2J3A5"/>
<protein>
    <submittedName>
        <fullName evidence="1">Uncharacterized protein</fullName>
    </submittedName>
</protein>
<sequence>MKTAPFSAEQIISFQMESSIAKWWHASFKRLPPSALQK</sequence>